<dbReference type="Proteomes" id="UP000578077">
    <property type="component" value="Unassembled WGS sequence"/>
</dbReference>
<name>A0A841EKE1_9ACTN</name>
<dbReference type="InterPro" id="IPR025997">
    <property type="entry name" value="SBP_2_dom"/>
</dbReference>
<dbReference type="CDD" id="cd19995">
    <property type="entry name" value="PBP1_ABC_xylose_binding-like"/>
    <property type="match status" value="1"/>
</dbReference>
<feature type="chain" id="PRO_5039115035" evidence="3">
    <location>
        <begin position="24"/>
        <end position="377"/>
    </location>
</feature>
<dbReference type="InterPro" id="IPR050555">
    <property type="entry name" value="Bact_Solute-Bind_Prot2"/>
</dbReference>
<evidence type="ECO:0000313" key="6">
    <source>
        <dbReference type="Proteomes" id="UP000578077"/>
    </source>
</evidence>
<dbReference type="PROSITE" id="PS51257">
    <property type="entry name" value="PROKAR_LIPOPROTEIN"/>
    <property type="match status" value="1"/>
</dbReference>
<evidence type="ECO:0000256" key="1">
    <source>
        <dbReference type="ARBA" id="ARBA00004196"/>
    </source>
</evidence>
<dbReference type="InterPro" id="IPR028082">
    <property type="entry name" value="Peripla_BP_I"/>
</dbReference>
<feature type="signal peptide" evidence="3">
    <location>
        <begin position="1"/>
        <end position="23"/>
    </location>
</feature>
<sequence>MNKRSGSMFRAAVGAAAALSLLAAGCGATTDGASSGDGGGDASVEEGFKVGLLLPETQTARYEEFDKPYFEEGLNELCENCELLYQNADQETSKQQDQAESLLTSGVDVLVLDAVDAESASGIVQNAQSQDVPVVAYDRLAEGGVDYYVSFDNRRVGEVQGQSLLQALDQNGGGEDSQIVMINGSPTDPNAAKFKQGAHDVLDGQVEIAKEYDTPEWNPDEAQVEMEQAITAVGADEIDGVYSANDGMAAGIVAALKGAGVDDLPPITGQDAEIAGIQRVISGEQYMTVYKAIRPEAEVAAEMAVAAATGEEYEGNGEYGTTEVEDGNGNEIKSVLIDPIPVTVDDVEDTVISDGFYTVEEICTDRYADTDFCQDLQ</sequence>
<organism evidence="5 6">
    <name type="scientific">Streptomonospora salina</name>
    <dbReference type="NCBI Taxonomy" id="104205"/>
    <lineage>
        <taxon>Bacteria</taxon>
        <taxon>Bacillati</taxon>
        <taxon>Actinomycetota</taxon>
        <taxon>Actinomycetes</taxon>
        <taxon>Streptosporangiales</taxon>
        <taxon>Nocardiopsidaceae</taxon>
        <taxon>Streptomonospora</taxon>
    </lineage>
</organism>
<evidence type="ECO:0000259" key="4">
    <source>
        <dbReference type="Pfam" id="PF13407"/>
    </source>
</evidence>
<dbReference type="PANTHER" id="PTHR30036">
    <property type="entry name" value="D-XYLOSE-BINDING PERIPLASMIC PROTEIN"/>
    <property type="match status" value="1"/>
</dbReference>
<keyword evidence="2 3" id="KW-0732">Signal</keyword>
<evidence type="ECO:0000256" key="3">
    <source>
        <dbReference type="SAM" id="SignalP"/>
    </source>
</evidence>
<proteinExistence type="predicted"/>
<comment type="caution">
    <text evidence="5">The sequence shown here is derived from an EMBL/GenBank/DDBJ whole genome shotgun (WGS) entry which is preliminary data.</text>
</comment>
<reference evidence="5 6" key="1">
    <citation type="submission" date="2020-08" db="EMBL/GenBank/DDBJ databases">
        <title>Sequencing the genomes of 1000 actinobacteria strains.</title>
        <authorList>
            <person name="Klenk H.-P."/>
        </authorList>
    </citation>
    <scope>NUCLEOTIDE SEQUENCE [LARGE SCALE GENOMIC DNA]</scope>
    <source>
        <strain evidence="5 6">DSM 44593</strain>
    </source>
</reference>
<gene>
    <name evidence="5" type="ORF">HNR25_005077</name>
</gene>
<dbReference type="GO" id="GO:0030288">
    <property type="term" value="C:outer membrane-bounded periplasmic space"/>
    <property type="evidence" value="ECO:0007669"/>
    <property type="project" value="TreeGrafter"/>
</dbReference>
<dbReference type="SUPFAM" id="SSF53822">
    <property type="entry name" value="Periplasmic binding protein-like I"/>
    <property type="match status" value="1"/>
</dbReference>
<protein>
    <submittedName>
        <fullName evidence="5">D-xylose transport system substrate-binding protein</fullName>
    </submittedName>
</protein>
<keyword evidence="6" id="KW-1185">Reference proteome</keyword>
<evidence type="ECO:0000313" key="5">
    <source>
        <dbReference type="EMBL" id="MBB6001248.1"/>
    </source>
</evidence>
<dbReference type="Pfam" id="PF13407">
    <property type="entry name" value="Peripla_BP_4"/>
    <property type="match status" value="1"/>
</dbReference>
<feature type="domain" description="Periplasmic binding protein" evidence="4">
    <location>
        <begin position="51"/>
        <end position="312"/>
    </location>
</feature>
<dbReference type="PANTHER" id="PTHR30036:SF1">
    <property type="entry name" value="D-XYLOSE-BINDING PERIPLASMIC PROTEIN"/>
    <property type="match status" value="1"/>
</dbReference>
<comment type="subcellular location">
    <subcellularLocation>
        <location evidence="1">Cell envelope</location>
    </subcellularLocation>
</comment>
<evidence type="ECO:0000256" key="2">
    <source>
        <dbReference type="ARBA" id="ARBA00022729"/>
    </source>
</evidence>
<dbReference type="Gene3D" id="3.40.50.2300">
    <property type="match status" value="2"/>
</dbReference>
<dbReference type="AlphaFoldDB" id="A0A841EKE1"/>
<dbReference type="GO" id="GO:0030246">
    <property type="term" value="F:carbohydrate binding"/>
    <property type="evidence" value="ECO:0007669"/>
    <property type="project" value="TreeGrafter"/>
</dbReference>
<dbReference type="EMBL" id="JACHLY010000002">
    <property type="protein sequence ID" value="MBB6001248.1"/>
    <property type="molecule type" value="Genomic_DNA"/>
</dbReference>
<accession>A0A841EKE1</accession>